<dbReference type="EMBL" id="JBHLTR010000003">
    <property type="protein sequence ID" value="MFC0557800.1"/>
    <property type="molecule type" value="Genomic_DNA"/>
</dbReference>
<organism evidence="2 3">
    <name type="scientific">Halalkalibacter alkalisediminis</name>
    <dbReference type="NCBI Taxonomy" id="935616"/>
    <lineage>
        <taxon>Bacteria</taxon>
        <taxon>Bacillati</taxon>
        <taxon>Bacillota</taxon>
        <taxon>Bacilli</taxon>
        <taxon>Bacillales</taxon>
        <taxon>Bacillaceae</taxon>
        <taxon>Halalkalibacter</taxon>
    </lineage>
</organism>
<dbReference type="PANTHER" id="PTHR43135:SF3">
    <property type="entry name" value="ALPHA-D-RIBOSE 1-METHYLPHOSPHONATE 5-TRIPHOSPHATE DIPHOSPHATASE"/>
    <property type="match status" value="1"/>
</dbReference>
<dbReference type="PANTHER" id="PTHR43135">
    <property type="entry name" value="ALPHA-D-RIBOSE 1-METHYLPHOSPHONATE 5-TRIPHOSPHATE DIPHOSPHATASE"/>
    <property type="match status" value="1"/>
</dbReference>
<dbReference type="Pfam" id="PF01979">
    <property type="entry name" value="Amidohydro_1"/>
    <property type="match status" value="1"/>
</dbReference>
<dbReference type="RefSeq" id="WP_273843237.1">
    <property type="nucleotide sequence ID" value="NZ_JAQQWT010000006.1"/>
</dbReference>
<keyword evidence="3" id="KW-1185">Reference proteome</keyword>
<dbReference type="SUPFAM" id="SSF51556">
    <property type="entry name" value="Metallo-dependent hydrolases"/>
    <property type="match status" value="1"/>
</dbReference>
<gene>
    <name evidence="2" type="ORF">ACFFH4_01870</name>
</gene>
<evidence type="ECO:0000313" key="2">
    <source>
        <dbReference type="EMBL" id="MFC0557800.1"/>
    </source>
</evidence>
<dbReference type="InterPro" id="IPR011059">
    <property type="entry name" value="Metal-dep_hydrolase_composite"/>
</dbReference>
<dbReference type="InterPro" id="IPR006680">
    <property type="entry name" value="Amidohydro-rel"/>
</dbReference>
<dbReference type="InterPro" id="IPR032466">
    <property type="entry name" value="Metal_Hydrolase"/>
</dbReference>
<comment type="caution">
    <text evidence="2">The sequence shown here is derived from an EMBL/GenBank/DDBJ whole genome shotgun (WGS) entry which is preliminary data.</text>
</comment>
<dbReference type="CDD" id="cd01309">
    <property type="entry name" value="Met_dep_hydrolase_C"/>
    <property type="match status" value="1"/>
</dbReference>
<feature type="domain" description="Amidohydrolase-related" evidence="1">
    <location>
        <begin position="51"/>
        <end position="377"/>
    </location>
</feature>
<dbReference type="Gene3D" id="3.20.20.140">
    <property type="entry name" value="Metal-dependent hydrolases"/>
    <property type="match status" value="1"/>
</dbReference>
<name>A0ABV6NAJ7_9BACI</name>
<sequence length="380" mass="41054">MKAFVNGTVMTGTGEKIEAGKVLINEGKIVNIGKDIVIPSDAKIVDVTGKYVTPGLIDVHTHLGVFSEGLGQAGHDFNETTDAATPYIRAIDGINPFDRGFEDARMAGVTTVQIMPGSANVIGGEMSIVKTSGTVVDEMIVKSPSGMKAAFGENPKRVHGGKGKLPVTRMGVAALFRQQFMKAQDYKKSLEAGVVKTRDLGMEQLVKVLNKEIPLRAHAHRADDIATLLRLIKEFDIEATIEHCTEGHLITAFIAKHDVRVSVGPTMTSRTKQELNNKGWHTLVELEKHGIPFSITTDHPVVTIDHLITSAITAVKFGLSEDAAFKAITIRAAEHLGIEEQVGSLSQGKDADLVIWSDHPFSSTATVEHTFINGKSVYTE</sequence>
<proteinExistence type="predicted"/>
<evidence type="ECO:0000313" key="3">
    <source>
        <dbReference type="Proteomes" id="UP001589833"/>
    </source>
</evidence>
<protein>
    <submittedName>
        <fullName evidence="2">Amidohydrolase</fullName>
    </submittedName>
</protein>
<reference evidence="2 3" key="1">
    <citation type="submission" date="2024-09" db="EMBL/GenBank/DDBJ databases">
        <authorList>
            <person name="Sun Q."/>
            <person name="Mori K."/>
        </authorList>
    </citation>
    <scope>NUCLEOTIDE SEQUENCE [LARGE SCALE GENOMIC DNA]</scope>
    <source>
        <strain evidence="2 3">NCAIM B.02301</strain>
    </source>
</reference>
<dbReference type="SUPFAM" id="SSF51338">
    <property type="entry name" value="Composite domain of metallo-dependent hydrolases"/>
    <property type="match status" value="1"/>
</dbReference>
<evidence type="ECO:0000259" key="1">
    <source>
        <dbReference type="Pfam" id="PF01979"/>
    </source>
</evidence>
<accession>A0ABV6NAJ7</accession>
<dbReference type="InterPro" id="IPR051781">
    <property type="entry name" value="Metallo-dep_Hydrolase"/>
</dbReference>
<dbReference type="Proteomes" id="UP001589833">
    <property type="component" value="Unassembled WGS sequence"/>
</dbReference>